<dbReference type="AlphaFoldDB" id="A0A3N6NWW4"/>
<dbReference type="Pfam" id="PF01740">
    <property type="entry name" value="STAS"/>
    <property type="match status" value="1"/>
</dbReference>
<sequence length="109" mass="12836">MEAILFRPQGNLDLKRSHQLKQIVDKLIDKTRNLYWIIDMGLVNQINNLGLTTLVIIRKISEKRGCLLYLFNIQDDIQLVFQLTGLDQEFHFLEDESFLYSLKPKLLLC</sequence>
<comment type="caution">
    <text evidence="2">The sequence shown here is derived from an EMBL/GenBank/DDBJ whole genome shotgun (WGS) entry which is preliminary data.</text>
</comment>
<protein>
    <submittedName>
        <fullName evidence="2">STAS domain-containing protein</fullName>
    </submittedName>
</protein>
<gene>
    <name evidence="2" type="ORF">D5R40_30630</name>
</gene>
<dbReference type="Proteomes" id="UP000269154">
    <property type="component" value="Unassembled WGS sequence"/>
</dbReference>
<keyword evidence="3" id="KW-1185">Reference proteome</keyword>
<evidence type="ECO:0000313" key="3">
    <source>
        <dbReference type="Proteomes" id="UP000269154"/>
    </source>
</evidence>
<accession>A0A3N6NWW4</accession>
<evidence type="ECO:0000259" key="1">
    <source>
        <dbReference type="PROSITE" id="PS50801"/>
    </source>
</evidence>
<reference evidence="2 3" key="1">
    <citation type="journal article" date="2018" name="ACS Chem. Biol.">
        <title>Ketoreductase domain dysfunction expands chemodiversity: malyngamide biosynthesis in the cyanobacterium Okeania hirsuta.</title>
        <authorList>
            <person name="Moss N.A."/>
            <person name="Leao T."/>
            <person name="Rankin M."/>
            <person name="McCullough T.M."/>
            <person name="Qu P."/>
            <person name="Korobeynikov A."/>
            <person name="Smith J.L."/>
            <person name="Gerwick L."/>
            <person name="Gerwick W.H."/>
        </authorList>
    </citation>
    <scope>NUCLEOTIDE SEQUENCE [LARGE SCALE GENOMIC DNA]</scope>
    <source>
        <strain evidence="2 3">PAB10Feb10-1</strain>
    </source>
</reference>
<dbReference type="PROSITE" id="PS50801">
    <property type="entry name" value="STAS"/>
    <property type="match status" value="1"/>
</dbReference>
<dbReference type="InterPro" id="IPR002645">
    <property type="entry name" value="STAS_dom"/>
</dbReference>
<organism evidence="2 3">
    <name type="scientific">Okeania hirsuta</name>
    <dbReference type="NCBI Taxonomy" id="1458930"/>
    <lineage>
        <taxon>Bacteria</taxon>
        <taxon>Bacillati</taxon>
        <taxon>Cyanobacteriota</taxon>
        <taxon>Cyanophyceae</taxon>
        <taxon>Oscillatoriophycideae</taxon>
        <taxon>Oscillatoriales</taxon>
        <taxon>Microcoleaceae</taxon>
        <taxon>Okeania</taxon>
    </lineage>
</organism>
<dbReference type="InterPro" id="IPR036513">
    <property type="entry name" value="STAS_dom_sf"/>
</dbReference>
<evidence type="ECO:0000313" key="2">
    <source>
        <dbReference type="EMBL" id="RQH23209.1"/>
    </source>
</evidence>
<proteinExistence type="predicted"/>
<dbReference type="RefSeq" id="WP_124143704.1">
    <property type="nucleotide sequence ID" value="NZ_CAWOKI010000364.1"/>
</dbReference>
<feature type="domain" description="STAS" evidence="1">
    <location>
        <begin position="1"/>
        <end position="109"/>
    </location>
</feature>
<dbReference type="SUPFAM" id="SSF52091">
    <property type="entry name" value="SpoIIaa-like"/>
    <property type="match status" value="1"/>
</dbReference>
<dbReference type="EMBL" id="RCBY01000351">
    <property type="protein sequence ID" value="RQH23209.1"/>
    <property type="molecule type" value="Genomic_DNA"/>
</dbReference>
<dbReference type="CDD" id="cd07043">
    <property type="entry name" value="STAS_anti-anti-sigma_factors"/>
    <property type="match status" value="1"/>
</dbReference>
<name>A0A3N6NWW4_9CYAN</name>
<dbReference type="Gene3D" id="3.30.750.24">
    <property type="entry name" value="STAS domain"/>
    <property type="match status" value="1"/>
</dbReference>